<evidence type="ECO:0000313" key="1">
    <source>
        <dbReference type="EMBL" id="MBK7955116.1"/>
    </source>
</evidence>
<name>A0A935TAL1_9PROT</name>
<organism evidence="1 2">
    <name type="scientific">Candidatus Accumulibacter affinis</name>
    <dbReference type="NCBI Taxonomy" id="2954384"/>
    <lineage>
        <taxon>Bacteria</taxon>
        <taxon>Pseudomonadati</taxon>
        <taxon>Pseudomonadota</taxon>
        <taxon>Betaproteobacteria</taxon>
        <taxon>Candidatus Accumulibacter</taxon>
    </lineage>
</organism>
<dbReference type="InterPro" id="IPR009241">
    <property type="entry name" value="HigB-like"/>
</dbReference>
<dbReference type="PANTHER" id="PTHR41791">
    <property type="entry name" value="SSL7039 PROTEIN"/>
    <property type="match status" value="1"/>
</dbReference>
<evidence type="ECO:0000313" key="2">
    <source>
        <dbReference type="Proteomes" id="UP000706151"/>
    </source>
</evidence>
<accession>A0A935TAL1</accession>
<dbReference type="EMBL" id="JADJOT010000010">
    <property type="protein sequence ID" value="MBK7955116.1"/>
    <property type="molecule type" value="Genomic_DNA"/>
</dbReference>
<dbReference type="NCBIfam" id="TIGR02683">
    <property type="entry name" value="upstrm_HI1419"/>
    <property type="match status" value="1"/>
</dbReference>
<dbReference type="PIRSF" id="PIRSF028744">
    <property type="entry name" value="Addict_mod_HI1419"/>
    <property type="match status" value="1"/>
</dbReference>
<dbReference type="AlphaFoldDB" id="A0A935TAL1"/>
<reference evidence="1 2" key="1">
    <citation type="submission" date="2020-10" db="EMBL/GenBank/DDBJ databases">
        <title>Connecting structure to function with the recovery of over 1000 high-quality activated sludge metagenome-assembled genomes encoding full-length rRNA genes using long-read sequencing.</title>
        <authorList>
            <person name="Singleton C.M."/>
            <person name="Petriglieri F."/>
            <person name="Kristensen J.M."/>
            <person name="Kirkegaard R.H."/>
            <person name="Michaelsen T.Y."/>
            <person name="Andersen M.H."/>
            <person name="Karst S.M."/>
            <person name="Dueholm M.S."/>
            <person name="Nielsen P.H."/>
            <person name="Albertsen M."/>
        </authorList>
    </citation>
    <scope>NUCLEOTIDE SEQUENCE [LARGE SCALE GENOMIC DNA]</scope>
    <source>
        <strain evidence="1">Fred_18-Q3-R57-64_BAT3C.720</strain>
    </source>
</reference>
<dbReference type="Pfam" id="PF05973">
    <property type="entry name" value="Gp49"/>
    <property type="match status" value="1"/>
</dbReference>
<dbReference type="PANTHER" id="PTHR41791:SF1">
    <property type="entry name" value="SSL7039 PROTEIN"/>
    <property type="match status" value="1"/>
</dbReference>
<gene>
    <name evidence="1" type="ORF">IPK02_14885</name>
</gene>
<proteinExistence type="predicted"/>
<comment type="caution">
    <text evidence="1">The sequence shown here is derived from an EMBL/GenBank/DDBJ whole genome shotgun (WGS) entry which is preliminary data.</text>
</comment>
<sequence length="107" mass="12283">MIEVFRYQMANGHEPVTEWLQSLRDKRAQAKVRIRLKRIEAGNFGDCEPVGDGILELREHLGAGYRVYLGRHGQSIVILLSGGSKKTQATDIKTARDYWADWKRRQA</sequence>
<protein>
    <submittedName>
        <fullName evidence="1">Type II toxin-antitoxin system RelE/ParE family toxin</fullName>
    </submittedName>
</protein>
<dbReference type="Proteomes" id="UP000706151">
    <property type="component" value="Unassembled WGS sequence"/>
</dbReference>
<dbReference type="InterPro" id="IPR014056">
    <property type="entry name" value="TypeIITA-like_toxin_pred"/>
</dbReference>